<keyword evidence="4 10" id="KW-0762">Sugar transport</keyword>
<proteinExistence type="predicted"/>
<sequence length="346" mass="35420">MKNAKTVTMNILNGLSIGIIVALIPGAIFNSLVNALLPTWPQLAFITVFTGAAQTMMPLLSAVCVGMLAKFTPIQTTSLALAALIGAGNVTAAKSGFALAGTGDIINTGITLAIGYVLILWLGNALKAYTILLMPSILLLVAGGIGHLTLGPVSAFTQAIGIVIKNLTVMQPIVMGVLMGIAFGLLIVSPISTVGIATAITLAGIGAGSANLGVVGTQFALTVYGWSANSFGTSIAHFLGSPKMQMANIFSRPKLFLPILINAGIMGGLGAIFNIQGTPMSAGFGFAGLIGPLAALAGIGHTTAGSLIEVTLLFLIIPVALAIISNVLFTKVWHYHESSDYELNYA</sequence>
<feature type="domain" description="Phosphotransferase system EIIC" evidence="9">
    <location>
        <begin position="9"/>
        <end position="342"/>
    </location>
</feature>
<evidence type="ECO:0000313" key="11">
    <source>
        <dbReference type="Proteomes" id="UP001597252"/>
    </source>
</evidence>
<feature type="transmembrane region" description="Helical" evidence="8">
    <location>
        <begin position="307"/>
        <end position="329"/>
    </location>
</feature>
<feature type="transmembrane region" description="Helical" evidence="8">
    <location>
        <begin position="79"/>
        <end position="99"/>
    </location>
</feature>
<keyword evidence="2" id="KW-0813">Transport</keyword>
<feature type="transmembrane region" description="Helical" evidence="8">
    <location>
        <begin position="255"/>
        <end position="275"/>
    </location>
</feature>
<evidence type="ECO:0000256" key="2">
    <source>
        <dbReference type="ARBA" id="ARBA00022448"/>
    </source>
</evidence>
<evidence type="ECO:0000256" key="7">
    <source>
        <dbReference type="ARBA" id="ARBA00023136"/>
    </source>
</evidence>
<feature type="transmembrane region" description="Helical" evidence="8">
    <location>
        <begin position="169"/>
        <end position="188"/>
    </location>
</feature>
<evidence type="ECO:0000256" key="6">
    <source>
        <dbReference type="ARBA" id="ARBA00022989"/>
    </source>
</evidence>
<feature type="transmembrane region" description="Helical" evidence="8">
    <location>
        <begin position="43"/>
        <end position="67"/>
    </location>
</feature>
<keyword evidence="6 8" id="KW-1133">Transmembrane helix</keyword>
<protein>
    <submittedName>
        <fullName evidence="10">PTS sugar transporter subunit IIC</fullName>
    </submittedName>
</protein>
<feature type="transmembrane region" description="Helical" evidence="8">
    <location>
        <begin position="195"/>
        <end position="215"/>
    </location>
</feature>
<organism evidence="10 11">
    <name type="scientific">Lacticaseibacillus baoqingensis</name>
    <dbReference type="NCBI Taxonomy" id="2486013"/>
    <lineage>
        <taxon>Bacteria</taxon>
        <taxon>Bacillati</taxon>
        <taxon>Bacillota</taxon>
        <taxon>Bacilli</taxon>
        <taxon>Lactobacillales</taxon>
        <taxon>Lactobacillaceae</taxon>
        <taxon>Lacticaseibacillus</taxon>
    </lineage>
</organism>
<dbReference type="Pfam" id="PF13303">
    <property type="entry name" value="PTS_EIIC_2"/>
    <property type="match status" value="1"/>
</dbReference>
<keyword evidence="3" id="KW-1003">Cell membrane</keyword>
<feature type="transmembrane region" description="Helical" evidence="8">
    <location>
        <begin position="281"/>
        <end position="300"/>
    </location>
</feature>
<reference evidence="11" key="1">
    <citation type="journal article" date="2019" name="Int. J. Syst. Evol. Microbiol.">
        <title>The Global Catalogue of Microorganisms (GCM) 10K type strain sequencing project: providing services to taxonomists for standard genome sequencing and annotation.</title>
        <authorList>
            <consortium name="The Broad Institute Genomics Platform"/>
            <consortium name="The Broad Institute Genome Sequencing Center for Infectious Disease"/>
            <person name="Wu L."/>
            <person name="Ma J."/>
        </authorList>
    </citation>
    <scope>NUCLEOTIDE SEQUENCE [LARGE SCALE GENOMIC DNA]</scope>
    <source>
        <strain evidence="11">CCM 8903</strain>
    </source>
</reference>
<name>A0ABW4E3Z4_9LACO</name>
<evidence type="ECO:0000256" key="8">
    <source>
        <dbReference type="SAM" id="Phobius"/>
    </source>
</evidence>
<dbReference type="RefSeq" id="WP_125750924.1">
    <property type="nucleotide sequence ID" value="NZ_JBHTON010000014.1"/>
</dbReference>
<evidence type="ECO:0000256" key="4">
    <source>
        <dbReference type="ARBA" id="ARBA00022597"/>
    </source>
</evidence>
<comment type="caution">
    <text evidence="10">The sequence shown here is derived from an EMBL/GenBank/DDBJ whole genome shotgun (WGS) entry which is preliminary data.</text>
</comment>
<accession>A0ABW4E3Z4</accession>
<dbReference type="InterPro" id="IPR003352">
    <property type="entry name" value="PTS_EIIC"/>
</dbReference>
<keyword evidence="7 8" id="KW-0472">Membrane</keyword>
<dbReference type="EMBL" id="JBHTON010000014">
    <property type="protein sequence ID" value="MFD1484614.1"/>
    <property type="molecule type" value="Genomic_DNA"/>
</dbReference>
<evidence type="ECO:0000256" key="1">
    <source>
        <dbReference type="ARBA" id="ARBA00004651"/>
    </source>
</evidence>
<feature type="transmembrane region" description="Helical" evidence="8">
    <location>
        <begin position="129"/>
        <end position="149"/>
    </location>
</feature>
<comment type="subcellular location">
    <subcellularLocation>
        <location evidence="1">Cell membrane</location>
        <topology evidence="1">Multi-pass membrane protein</topology>
    </subcellularLocation>
</comment>
<evidence type="ECO:0000256" key="3">
    <source>
        <dbReference type="ARBA" id="ARBA00022475"/>
    </source>
</evidence>
<evidence type="ECO:0000259" key="9">
    <source>
        <dbReference type="Pfam" id="PF13303"/>
    </source>
</evidence>
<feature type="transmembrane region" description="Helical" evidence="8">
    <location>
        <begin position="12"/>
        <end position="37"/>
    </location>
</feature>
<evidence type="ECO:0000313" key="10">
    <source>
        <dbReference type="EMBL" id="MFD1484614.1"/>
    </source>
</evidence>
<evidence type="ECO:0000256" key="5">
    <source>
        <dbReference type="ARBA" id="ARBA00022692"/>
    </source>
</evidence>
<feature type="transmembrane region" description="Helical" evidence="8">
    <location>
        <begin position="105"/>
        <end position="122"/>
    </location>
</feature>
<dbReference type="Proteomes" id="UP001597252">
    <property type="component" value="Unassembled WGS sequence"/>
</dbReference>
<keyword evidence="11" id="KW-1185">Reference proteome</keyword>
<gene>
    <name evidence="10" type="ORF">ACFQ5J_05160</name>
</gene>
<keyword evidence="5 8" id="KW-0812">Transmembrane</keyword>